<dbReference type="Gene3D" id="3.90.50.10">
    <property type="entry name" value="Photosynthetic Reaction Center, subunit H, domain 2"/>
    <property type="match status" value="1"/>
</dbReference>
<dbReference type="Pfam" id="PF05239">
    <property type="entry name" value="PRC"/>
    <property type="match status" value="1"/>
</dbReference>
<protein>
    <submittedName>
        <fullName evidence="3">PRC-barrel domain containing protein</fullName>
    </submittedName>
</protein>
<dbReference type="GO" id="GO:0019684">
    <property type="term" value="P:photosynthesis, light reaction"/>
    <property type="evidence" value="ECO:0007669"/>
    <property type="project" value="InterPro"/>
</dbReference>
<dbReference type="Proteomes" id="UP000470246">
    <property type="component" value="Unassembled WGS sequence"/>
</dbReference>
<feature type="region of interest" description="Disordered" evidence="1">
    <location>
        <begin position="102"/>
        <end position="152"/>
    </location>
</feature>
<feature type="region of interest" description="Disordered" evidence="1">
    <location>
        <begin position="381"/>
        <end position="445"/>
    </location>
</feature>
<evidence type="ECO:0000313" key="4">
    <source>
        <dbReference type="Proteomes" id="UP000470246"/>
    </source>
</evidence>
<accession>A0A7K3VYM8</accession>
<feature type="compositionally biased region" description="Gly residues" evidence="1">
    <location>
        <begin position="124"/>
        <end position="137"/>
    </location>
</feature>
<keyword evidence="4" id="KW-1185">Reference proteome</keyword>
<comment type="caution">
    <text evidence="3">The sequence shown here is derived from an EMBL/GenBank/DDBJ whole genome shotgun (WGS) entry which is preliminary data.</text>
</comment>
<organism evidence="3 4">
    <name type="scientific">Geodermatophilus sabuli</name>
    <dbReference type="NCBI Taxonomy" id="1564158"/>
    <lineage>
        <taxon>Bacteria</taxon>
        <taxon>Bacillati</taxon>
        <taxon>Actinomycetota</taxon>
        <taxon>Actinomycetes</taxon>
        <taxon>Geodermatophilales</taxon>
        <taxon>Geodermatophilaceae</taxon>
        <taxon>Geodermatophilus</taxon>
    </lineage>
</organism>
<proteinExistence type="predicted"/>
<dbReference type="InterPro" id="IPR027275">
    <property type="entry name" value="PRC-brl_dom"/>
</dbReference>
<evidence type="ECO:0000259" key="2">
    <source>
        <dbReference type="Pfam" id="PF05239"/>
    </source>
</evidence>
<feature type="domain" description="PRC-barrel" evidence="2">
    <location>
        <begin position="1"/>
        <end position="54"/>
    </location>
</feature>
<dbReference type="EMBL" id="JAAGWF010000008">
    <property type="protein sequence ID" value="NEK57739.1"/>
    <property type="molecule type" value="Genomic_DNA"/>
</dbReference>
<gene>
    <name evidence="3" type="ORF">GCU56_07625</name>
</gene>
<dbReference type="InterPro" id="IPR014747">
    <property type="entry name" value="Bac_photo_RC_H_C"/>
</dbReference>
<feature type="compositionally biased region" description="Low complexity" evidence="1">
    <location>
        <begin position="102"/>
        <end position="123"/>
    </location>
</feature>
<dbReference type="InterPro" id="IPR011033">
    <property type="entry name" value="PRC_barrel-like_sf"/>
</dbReference>
<dbReference type="GO" id="GO:0030077">
    <property type="term" value="C:plasma membrane light-harvesting complex"/>
    <property type="evidence" value="ECO:0007669"/>
    <property type="project" value="InterPro"/>
</dbReference>
<evidence type="ECO:0000313" key="3">
    <source>
        <dbReference type="EMBL" id="NEK57739.1"/>
    </source>
</evidence>
<dbReference type="SUPFAM" id="SSF50346">
    <property type="entry name" value="PRC-barrel domain"/>
    <property type="match status" value="1"/>
</dbReference>
<evidence type="ECO:0000256" key="1">
    <source>
        <dbReference type="SAM" id="MobiDB-lite"/>
    </source>
</evidence>
<name>A0A7K3VYM8_9ACTN</name>
<feature type="compositionally biased region" description="Low complexity" evidence="1">
    <location>
        <begin position="381"/>
        <end position="419"/>
    </location>
</feature>
<dbReference type="AlphaFoldDB" id="A0A7K3VYM8"/>
<feature type="compositionally biased region" description="Acidic residues" evidence="1">
    <location>
        <begin position="436"/>
        <end position="445"/>
    </location>
</feature>
<reference evidence="3 4" key="1">
    <citation type="submission" date="2020-02" db="EMBL/GenBank/DDBJ databases">
        <title>Geodermatophilus sabuli CPCC 205279 I12A-02694.</title>
        <authorList>
            <person name="Jiang Z."/>
        </authorList>
    </citation>
    <scope>NUCLEOTIDE SEQUENCE [LARGE SCALE GENOMIC DNA]</scope>
    <source>
        <strain evidence="3 4">I12A-02694</strain>
    </source>
</reference>
<sequence>MTVVDRDGTEIGACAAVFADEATGRPEWVRVQHPDRTVIIPLLDAVEIEGRVRVVVSRADVLTAPSASGDRLTETEEVALYEHYGITASRAASDSLLPAAEATGDAPATGVAPPATDVPAPASGTGGATGTGPGVGTDEGRADQTPSAGRSRGPVVVAAAGAALGAVAIAAVRARGARPVLRPPTAPERARAASAAARARAAHVAASALPLFAAASDAARSGAAQVAASAGPLLAGASDATRSGAAQVAASAGPLLADASDAVRLGARSAGASALRAAVAAGGLATTAVSRAGAGLTAAGLGGLRLGGAVVSVPEAVVEGGHRVQKGWRKTKRTSALTLGLGTGYVLGARAGQERFQQLKETADTVTHRPEVQRVLARVGAARGAQGTDTEPAPAAGGTGGTPAPSTAATPVVPATDAGIPPGAVDLPPGSSPLGTDDDLGPALP</sequence>